<feature type="transmembrane region" description="Helical" evidence="1">
    <location>
        <begin position="60"/>
        <end position="87"/>
    </location>
</feature>
<accession>A0A2P8F385</accession>
<gene>
    <name evidence="2" type="ORF">CLV44_10294</name>
</gene>
<evidence type="ECO:0000313" key="2">
    <source>
        <dbReference type="EMBL" id="PSL16171.1"/>
    </source>
</evidence>
<proteinExistence type="predicted"/>
<organism evidence="2 3">
    <name type="scientific">Marinobacterium halophilum</name>
    <dbReference type="NCBI Taxonomy" id="267374"/>
    <lineage>
        <taxon>Bacteria</taxon>
        <taxon>Pseudomonadati</taxon>
        <taxon>Pseudomonadota</taxon>
        <taxon>Gammaproteobacteria</taxon>
        <taxon>Oceanospirillales</taxon>
        <taxon>Oceanospirillaceae</taxon>
        <taxon>Marinobacterium</taxon>
    </lineage>
</organism>
<keyword evidence="3" id="KW-1185">Reference proteome</keyword>
<keyword evidence="1" id="KW-0812">Transmembrane</keyword>
<comment type="caution">
    <text evidence="2">The sequence shown here is derived from an EMBL/GenBank/DDBJ whole genome shotgun (WGS) entry which is preliminary data.</text>
</comment>
<dbReference type="AlphaFoldDB" id="A0A2P8F385"/>
<keyword evidence="1" id="KW-0472">Membrane</keyword>
<reference evidence="2 3" key="1">
    <citation type="submission" date="2018-03" db="EMBL/GenBank/DDBJ databases">
        <title>Genomic Encyclopedia of Archaeal and Bacterial Type Strains, Phase II (KMG-II): from individual species to whole genera.</title>
        <authorList>
            <person name="Goeker M."/>
        </authorList>
    </citation>
    <scope>NUCLEOTIDE SEQUENCE [LARGE SCALE GENOMIC DNA]</scope>
    <source>
        <strain evidence="2 3">DSM 17586</strain>
    </source>
</reference>
<protein>
    <submittedName>
        <fullName evidence="2">Uncharacterized protein</fullName>
    </submittedName>
</protein>
<dbReference type="EMBL" id="PYGI01000002">
    <property type="protein sequence ID" value="PSL16171.1"/>
    <property type="molecule type" value="Genomic_DNA"/>
</dbReference>
<feature type="transmembrane region" description="Helical" evidence="1">
    <location>
        <begin position="21"/>
        <end position="40"/>
    </location>
</feature>
<evidence type="ECO:0000313" key="3">
    <source>
        <dbReference type="Proteomes" id="UP000242133"/>
    </source>
</evidence>
<dbReference type="Proteomes" id="UP000242133">
    <property type="component" value="Unassembled WGS sequence"/>
</dbReference>
<evidence type="ECO:0000256" key="1">
    <source>
        <dbReference type="SAM" id="Phobius"/>
    </source>
</evidence>
<name>A0A2P8F385_9GAMM</name>
<sequence>MARCHIFNRKGLKLIVNMFSIKNSGIAMLIYLCIITGVIVNGSGRAALKDSEVVLGFLAYGWPFLLPMALILIPLVALMVEGVFAFFEQDQDV</sequence>
<keyword evidence="1" id="KW-1133">Transmembrane helix</keyword>